<dbReference type="EMBL" id="JAJJPB010000040">
    <property type="protein sequence ID" value="MCC9296653.1"/>
    <property type="molecule type" value="Genomic_DNA"/>
</dbReference>
<dbReference type="InterPro" id="IPR021338">
    <property type="entry name" value="DUF2953"/>
</dbReference>
<name>A0ABS8NA21_9CLOT</name>
<accession>A0ABS8NA21</accession>
<evidence type="ECO:0000313" key="3">
    <source>
        <dbReference type="Proteomes" id="UP001165422"/>
    </source>
</evidence>
<comment type="caution">
    <text evidence="2">The sequence shown here is derived from an EMBL/GenBank/DDBJ whole genome shotgun (WGS) entry which is preliminary data.</text>
</comment>
<proteinExistence type="predicted"/>
<feature type="transmembrane region" description="Helical" evidence="1">
    <location>
        <begin position="39"/>
        <end position="56"/>
    </location>
</feature>
<evidence type="ECO:0000256" key="1">
    <source>
        <dbReference type="SAM" id="Phobius"/>
    </source>
</evidence>
<dbReference type="RefSeq" id="WP_229982100.1">
    <property type="nucleotide sequence ID" value="NZ_JAJJPB010000040.1"/>
</dbReference>
<keyword evidence="1" id="KW-0472">Membrane</keyword>
<dbReference type="Proteomes" id="UP001165422">
    <property type="component" value="Unassembled WGS sequence"/>
</dbReference>
<reference evidence="2" key="1">
    <citation type="submission" date="2021-11" db="EMBL/GenBank/DDBJ databases">
        <authorList>
            <person name="Qingchun L."/>
            <person name="Dong Z."/>
            <person name="Zongwei Q."/>
            <person name="Jia Z."/>
            <person name="Duotao L."/>
        </authorList>
    </citation>
    <scope>NUCLEOTIDE SEQUENCE</scope>
    <source>
        <strain evidence="2">WLY-B-L2</strain>
    </source>
</reference>
<keyword evidence="3" id="KW-1185">Reference proteome</keyword>
<dbReference type="Pfam" id="PF11167">
    <property type="entry name" value="DUF2953"/>
    <property type="match status" value="1"/>
</dbReference>
<evidence type="ECO:0000313" key="2">
    <source>
        <dbReference type="EMBL" id="MCC9296653.1"/>
    </source>
</evidence>
<gene>
    <name evidence="2" type="ORF">LN736_17585</name>
</gene>
<keyword evidence="1" id="KW-0812">Transmembrane</keyword>
<organism evidence="2 3">
    <name type="scientific">Clostridium aromativorans</name>
    <dbReference type="NCBI Taxonomy" id="2836848"/>
    <lineage>
        <taxon>Bacteria</taxon>
        <taxon>Bacillati</taxon>
        <taxon>Bacillota</taxon>
        <taxon>Clostridia</taxon>
        <taxon>Eubacteriales</taxon>
        <taxon>Clostridiaceae</taxon>
        <taxon>Clostridium</taxon>
    </lineage>
</organism>
<keyword evidence="1" id="KW-1133">Transmembrane helix</keyword>
<sequence>MLKITGIVILTILALLTLTIVCNTKYKIEVILEKSKFKYSFKIDLLLGVISIIGMGKGKNMELFIKILFAKKRISNNFKKYKPHKTDNTEFLHNVLNKIRRNYSYKKFIKKIILIIKSKYVKIEGNYGLEDPYITGILGGIFAIIKNIMPKKSINMKPDFFDDVFNVNVEIKGSLKVISFIFIMFRVLMADFMKKRFHRRYRAERVGYEKTSEVKSADI</sequence>
<protein>
    <submittedName>
        <fullName evidence="2">DUF2953 domain-containing protein</fullName>
    </submittedName>
</protein>